<gene>
    <name evidence="3" type="ORF">A1019T_00294</name>
</gene>
<sequence>MFAFVFTLILIWLAMWAFFKFMYPKPPKEFMPKKGDVITPRDCDFCGYPLAEYRGVMETIPKAQIAEAEQKQISKLAAEVDAIKQQVLSHEAAAKDKAHQKTLTRQQKKQASAQYEQLQKQLFEKNQQLKKMTSWFFCNYDHQADFHARRAP</sequence>
<evidence type="ECO:0000313" key="4">
    <source>
        <dbReference type="Proteomes" id="UP000188169"/>
    </source>
</evidence>
<name>A0A1R4ECV5_9GAMM</name>
<reference evidence="4" key="1">
    <citation type="submission" date="2017-02" db="EMBL/GenBank/DDBJ databases">
        <authorList>
            <person name="Mornico D."/>
        </authorList>
    </citation>
    <scope>NUCLEOTIDE SEQUENCE [LARGE SCALE GENOMIC DNA]</scope>
</reference>
<keyword evidence="1" id="KW-0175">Coiled coil</keyword>
<keyword evidence="4" id="KW-1185">Reference proteome</keyword>
<evidence type="ECO:0000313" key="3">
    <source>
        <dbReference type="EMBL" id="SJM36333.1"/>
    </source>
</evidence>
<keyword evidence="2" id="KW-0812">Transmembrane</keyword>
<keyword evidence="2" id="KW-0472">Membrane</keyword>
<evidence type="ECO:0000256" key="1">
    <source>
        <dbReference type="SAM" id="Coils"/>
    </source>
</evidence>
<feature type="transmembrane region" description="Helical" evidence="2">
    <location>
        <begin position="6"/>
        <end position="23"/>
    </location>
</feature>
<feature type="coiled-coil region" evidence="1">
    <location>
        <begin position="66"/>
        <end position="128"/>
    </location>
</feature>
<evidence type="ECO:0000256" key="2">
    <source>
        <dbReference type="SAM" id="Phobius"/>
    </source>
</evidence>
<dbReference type="EMBL" id="FUGD01000041">
    <property type="protein sequence ID" value="SJM36333.1"/>
    <property type="molecule type" value="Genomic_DNA"/>
</dbReference>
<organism evidence="3 4">
    <name type="scientific">Psychrobacter pasteurii</name>
    <dbReference type="NCBI Taxonomy" id="1945520"/>
    <lineage>
        <taxon>Bacteria</taxon>
        <taxon>Pseudomonadati</taxon>
        <taxon>Pseudomonadota</taxon>
        <taxon>Gammaproteobacteria</taxon>
        <taxon>Moraxellales</taxon>
        <taxon>Moraxellaceae</taxon>
        <taxon>Psychrobacter</taxon>
    </lineage>
</organism>
<protein>
    <submittedName>
        <fullName evidence="3">Uncharacterized protein</fullName>
    </submittedName>
</protein>
<keyword evidence="2" id="KW-1133">Transmembrane helix</keyword>
<dbReference type="Proteomes" id="UP000188169">
    <property type="component" value="Unassembled WGS sequence"/>
</dbReference>
<proteinExistence type="predicted"/>
<dbReference type="AlphaFoldDB" id="A0A1R4ECV5"/>
<accession>A0A1R4ECV5</accession>
<dbReference type="RefSeq" id="WP_244152335.1">
    <property type="nucleotide sequence ID" value="NZ_FUGD01000041.1"/>
</dbReference>